<dbReference type="EMBL" id="CABIJS010000703">
    <property type="protein sequence ID" value="VUZ56401.1"/>
    <property type="molecule type" value="Genomic_DNA"/>
</dbReference>
<dbReference type="Proteomes" id="UP000321570">
    <property type="component" value="Unassembled WGS sequence"/>
</dbReference>
<name>A0A564ZA78_HYMDI</name>
<gene>
    <name evidence="2" type="ORF">WMSIL1_LOCUS14071</name>
</gene>
<protein>
    <submittedName>
        <fullName evidence="2">Uncharacterized protein</fullName>
    </submittedName>
</protein>
<dbReference type="AlphaFoldDB" id="A0A564ZA78"/>
<evidence type="ECO:0000256" key="1">
    <source>
        <dbReference type="SAM" id="MobiDB-lite"/>
    </source>
</evidence>
<feature type="non-terminal residue" evidence="2">
    <location>
        <position position="160"/>
    </location>
</feature>
<organism evidence="2 3">
    <name type="scientific">Hymenolepis diminuta</name>
    <name type="common">Rat tapeworm</name>
    <dbReference type="NCBI Taxonomy" id="6216"/>
    <lineage>
        <taxon>Eukaryota</taxon>
        <taxon>Metazoa</taxon>
        <taxon>Spiralia</taxon>
        <taxon>Lophotrochozoa</taxon>
        <taxon>Platyhelminthes</taxon>
        <taxon>Cestoda</taxon>
        <taxon>Eucestoda</taxon>
        <taxon>Cyclophyllidea</taxon>
        <taxon>Hymenolepididae</taxon>
        <taxon>Hymenolepis</taxon>
    </lineage>
</organism>
<accession>A0A564ZA78</accession>
<reference evidence="2 3" key="1">
    <citation type="submission" date="2019-07" db="EMBL/GenBank/DDBJ databases">
        <authorList>
            <person name="Jastrzebski P J."/>
            <person name="Paukszto L."/>
            <person name="Jastrzebski P J."/>
        </authorList>
    </citation>
    <scope>NUCLEOTIDE SEQUENCE [LARGE SCALE GENOMIC DNA]</scope>
    <source>
        <strain evidence="2 3">WMS-il1</strain>
    </source>
</reference>
<proteinExistence type="predicted"/>
<feature type="region of interest" description="Disordered" evidence="1">
    <location>
        <begin position="75"/>
        <end position="95"/>
    </location>
</feature>
<evidence type="ECO:0000313" key="3">
    <source>
        <dbReference type="Proteomes" id="UP000321570"/>
    </source>
</evidence>
<sequence>MNDFRSVVQHSNTSILSRCFYHWLNVIRMEKWCRIFHGRIHTVEDKVEKFLHKFTFAFFNASVRKILPTSSDRRNQNLRMSSSKSTYSANSSGSQSIRRVESVIVKIDNQKNKQADSIPSSHRSNGSGKVIADLQRMRENRLKHLQVRNERRERIRIENL</sequence>
<keyword evidence="3" id="KW-1185">Reference proteome</keyword>
<feature type="compositionally biased region" description="Low complexity" evidence="1">
    <location>
        <begin position="81"/>
        <end position="94"/>
    </location>
</feature>
<evidence type="ECO:0000313" key="2">
    <source>
        <dbReference type="EMBL" id="VUZ56401.1"/>
    </source>
</evidence>